<keyword evidence="2" id="KW-1133">Transmembrane helix</keyword>
<comment type="caution">
    <text evidence="3">The sequence shown here is derived from an EMBL/GenBank/DDBJ whole genome shotgun (WGS) entry which is preliminary data.</text>
</comment>
<evidence type="ECO:0000313" key="4">
    <source>
        <dbReference type="Proteomes" id="UP001295684"/>
    </source>
</evidence>
<accession>A0AAD2D3Z7</accession>
<dbReference type="AlphaFoldDB" id="A0AAD2D3Z7"/>
<reference evidence="3" key="1">
    <citation type="submission" date="2023-07" db="EMBL/GenBank/DDBJ databases">
        <authorList>
            <consortium name="AG Swart"/>
            <person name="Singh M."/>
            <person name="Singh A."/>
            <person name="Seah K."/>
            <person name="Emmerich C."/>
        </authorList>
    </citation>
    <scope>NUCLEOTIDE SEQUENCE</scope>
    <source>
        <strain evidence="3">DP1</strain>
    </source>
</reference>
<dbReference type="EMBL" id="CAMPGE010021014">
    <property type="protein sequence ID" value="CAI2379190.1"/>
    <property type="molecule type" value="Genomic_DNA"/>
</dbReference>
<feature type="transmembrane region" description="Helical" evidence="2">
    <location>
        <begin position="186"/>
        <end position="204"/>
    </location>
</feature>
<gene>
    <name evidence="3" type="ORF">ECRASSUSDP1_LOCUS20599</name>
</gene>
<keyword evidence="2" id="KW-0812">Transmembrane</keyword>
<organism evidence="3 4">
    <name type="scientific">Euplotes crassus</name>
    <dbReference type="NCBI Taxonomy" id="5936"/>
    <lineage>
        <taxon>Eukaryota</taxon>
        <taxon>Sar</taxon>
        <taxon>Alveolata</taxon>
        <taxon>Ciliophora</taxon>
        <taxon>Intramacronucleata</taxon>
        <taxon>Spirotrichea</taxon>
        <taxon>Hypotrichia</taxon>
        <taxon>Euplotida</taxon>
        <taxon>Euplotidae</taxon>
        <taxon>Moneuplotes</taxon>
    </lineage>
</organism>
<feature type="transmembrane region" description="Helical" evidence="2">
    <location>
        <begin position="30"/>
        <end position="56"/>
    </location>
</feature>
<dbReference type="Proteomes" id="UP001295684">
    <property type="component" value="Unassembled WGS sequence"/>
</dbReference>
<proteinExistence type="predicted"/>
<name>A0AAD2D3Z7_EUPCR</name>
<feature type="transmembrane region" description="Helical" evidence="2">
    <location>
        <begin position="124"/>
        <end position="146"/>
    </location>
</feature>
<protein>
    <submittedName>
        <fullName evidence="3">Uncharacterized protein</fullName>
    </submittedName>
</protein>
<keyword evidence="4" id="KW-1185">Reference proteome</keyword>
<keyword evidence="2" id="KW-0472">Membrane</keyword>
<evidence type="ECO:0000313" key="3">
    <source>
        <dbReference type="EMBL" id="CAI2379190.1"/>
    </source>
</evidence>
<sequence>MIESFMGIMIVTMYEIRLALRGEKVDSLSLILAFAMLISYFIFYCFVWSICFCVFIERHEAYRKVTCSEGLDDYEKYGNKNDEDNEIQNNNDAENKNNQKDLEEIEEEPVFYEELLADLRGEPFAVFHIPLVLTRILVFTFLIIMFDSFSKGTLPFLFLFLLSFQIYYLFQSIMAPKFEWWPLSNIYRINECFLLVFILVFSMMKSKEYYDECELFLIFSRHFCIIHSHTNFCEHICCNLPPIGILCGFISSAEITSKERRCIKRLSNISQMNQR</sequence>
<evidence type="ECO:0000256" key="1">
    <source>
        <dbReference type="SAM" id="MobiDB-lite"/>
    </source>
</evidence>
<feature type="transmembrane region" description="Helical" evidence="2">
    <location>
        <begin position="152"/>
        <end position="170"/>
    </location>
</feature>
<feature type="region of interest" description="Disordered" evidence="1">
    <location>
        <begin position="78"/>
        <end position="97"/>
    </location>
</feature>
<evidence type="ECO:0000256" key="2">
    <source>
        <dbReference type="SAM" id="Phobius"/>
    </source>
</evidence>